<sequence length="122" mass="12601">MARRCLSDGSRTCLQMVIKVCRGCAFPASPAAAVPRLFSGALGPAKFRRLCCGTPTALAVRAMYVRARSVRPPDRVDTAAFSPAVLPRAAAPAGEKRCGRALLCNVSGRGGFGQGGGCDCSV</sequence>
<evidence type="ECO:0000313" key="2">
    <source>
        <dbReference type="Proteomes" id="UP001152622"/>
    </source>
</evidence>
<evidence type="ECO:0000313" key="1">
    <source>
        <dbReference type="EMBL" id="KAJ8371161.1"/>
    </source>
</evidence>
<comment type="caution">
    <text evidence="1">The sequence shown here is derived from an EMBL/GenBank/DDBJ whole genome shotgun (WGS) entry which is preliminary data.</text>
</comment>
<dbReference type="AlphaFoldDB" id="A0A9Q1J8F0"/>
<gene>
    <name evidence="1" type="ORF">SKAU_G00111890</name>
</gene>
<dbReference type="Proteomes" id="UP001152622">
    <property type="component" value="Chromosome 3"/>
</dbReference>
<organism evidence="1 2">
    <name type="scientific">Synaphobranchus kaupii</name>
    <name type="common">Kaup's arrowtooth eel</name>
    <dbReference type="NCBI Taxonomy" id="118154"/>
    <lineage>
        <taxon>Eukaryota</taxon>
        <taxon>Metazoa</taxon>
        <taxon>Chordata</taxon>
        <taxon>Craniata</taxon>
        <taxon>Vertebrata</taxon>
        <taxon>Euteleostomi</taxon>
        <taxon>Actinopterygii</taxon>
        <taxon>Neopterygii</taxon>
        <taxon>Teleostei</taxon>
        <taxon>Anguilliformes</taxon>
        <taxon>Synaphobranchidae</taxon>
        <taxon>Synaphobranchus</taxon>
    </lineage>
</organism>
<accession>A0A9Q1J8F0</accession>
<reference evidence="1" key="1">
    <citation type="journal article" date="2023" name="Science">
        <title>Genome structures resolve the early diversification of teleost fishes.</title>
        <authorList>
            <person name="Parey E."/>
            <person name="Louis A."/>
            <person name="Montfort J."/>
            <person name="Bouchez O."/>
            <person name="Roques C."/>
            <person name="Iampietro C."/>
            <person name="Lluch J."/>
            <person name="Castinel A."/>
            <person name="Donnadieu C."/>
            <person name="Desvignes T."/>
            <person name="Floi Bucao C."/>
            <person name="Jouanno E."/>
            <person name="Wen M."/>
            <person name="Mejri S."/>
            <person name="Dirks R."/>
            <person name="Jansen H."/>
            <person name="Henkel C."/>
            <person name="Chen W.J."/>
            <person name="Zahm M."/>
            <person name="Cabau C."/>
            <person name="Klopp C."/>
            <person name="Thompson A.W."/>
            <person name="Robinson-Rechavi M."/>
            <person name="Braasch I."/>
            <person name="Lecointre G."/>
            <person name="Bobe J."/>
            <person name="Postlethwait J.H."/>
            <person name="Berthelot C."/>
            <person name="Roest Crollius H."/>
            <person name="Guiguen Y."/>
        </authorList>
    </citation>
    <scope>NUCLEOTIDE SEQUENCE</scope>
    <source>
        <strain evidence="1">WJC10195</strain>
    </source>
</reference>
<name>A0A9Q1J8F0_SYNKA</name>
<dbReference type="EMBL" id="JAINUF010000003">
    <property type="protein sequence ID" value="KAJ8371161.1"/>
    <property type="molecule type" value="Genomic_DNA"/>
</dbReference>
<protein>
    <submittedName>
        <fullName evidence="1">Uncharacterized protein</fullName>
    </submittedName>
</protein>
<keyword evidence="2" id="KW-1185">Reference proteome</keyword>
<proteinExistence type="predicted"/>